<evidence type="ECO:0000313" key="2">
    <source>
        <dbReference type="Proteomes" id="UP000253141"/>
    </source>
</evidence>
<gene>
    <name evidence="1" type="ORF">DVG78_11765</name>
</gene>
<organism evidence="1 2">
    <name type="scientific">Runella aurantiaca</name>
    <dbReference type="NCBI Taxonomy" id="2282308"/>
    <lineage>
        <taxon>Bacteria</taxon>
        <taxon>Pseudomonadati</taxon>
        <taxon>Bacteroidota</taxon>
        <taxon>Cytophagia</taxon>
        <taxon>Cytophagales</taxon>
        <taxon>Spirosomataceae</taxon>
        <taxon>Runella</taxon>
    </lineage>
</organism>
<name>A0A369I7R9_9BACT</name>
<protein>
    <submittedName>
        <fullName evidence="1">Transposase family protein</fullName>
    </submittedName>
</protein>
<comment type="caution">
    <text evidence="1">The sequence shown here is derived from an EMBL/GenBank/DDBJ whole genome shotgun (WGS) entry which is preliminary data.</text>
</comment>
<reference evidence="1 2" key="1">
    <citation type="submission" date="2018-07" db="EMBL/GenBank/DDBJ databases">
        <title>Genome analysis of Runella aurantiaca.</title>
        <authorList>
            <person name="Yang X."/>
        </authorList>
    </citation>
    <scope>NUCLEOTIDE SEQUENCE [LARGE SCALE GENOMIC DNA]</scope>
    <source>
        <strain evidence="1 2">YX9</strain>
    </source>
</reference>
<dbReference type="Proteomes" id="UP000253141">
    <property type="component" value="Unassembled WGS sequence"/>
</dbReference>
<keyword evidence="2" id="KW-1185">Reference proteome</keyword>
<dbReference type="EMBL" id="QPIW01000008">
    <property type="protein sequence ID" value="RDB05668.1"/>
    <property type="molecule type" value="Genomic_DNA"/>
</dbReference>
<sequence>MESFLPLVEYLLPDFILSYYELLKVAPVSNVLHIYLQEKNYEESELSGKNLLSKGFLPEITIQDFPIRDKRVFLHIKRRRWLNTTTGKVEQRDWTQVGKGTRMTGEFAAFLKQIYRYDTE</sequence>
<dbReference type="AlphaFoldDB" id="A0A369I7R9"/>
<proteinExistence type="predicted"/>
<dbReference type="RefSeq" id="WP_114461275.1">
    <property type="nucleotide sequence ID" value="NZ_QPIW01000008.1"/>
</dbReference>
<accession>A0A369I7R9</accession>
<evidence type="ECO:0000313" key="1">
    <source>
        <dbReference type="EMBL" id="RDB05668.1"/>
    </source>
</evidence>
<dbReference type="OrthoDB" id="1119824at2"/>